<gene>
    <name evidence="6" type="ORF">BXZ70DRAFT_935594</name>
</gene>
<evidence type="ECO:0000256" key="4">
    <source>
        <dbReference type="PROSITE-ProRule" id="PRU00134"/>
    </source>
</evidence>
<dbReference type="AlphaFoldDB" id="A0A8K0UQS3"/>
<accession>A0A8K0UQS3</accession>
<keyword evidence="3" id="KW-0862">Zinc</keyword>
<dbReference type="OrthoDB" id="2804601at2759"/>
<name>A0A8K0UQS3_9AGAR</name>
<evidence type="ECO:0000256" key="3">
    <source>
        <dbReference type="ARBA" id="ARBA00022833"/>
    </source>
</evidence>
<dbReference type="PROSITE" id="PS50865">
    <property type="entry name" value="ZF_MYND_2"/>
    <property type="match status" value="1"/>
</dbReference>
<evidence type="ECO:0000313" key="6">
    <source>
        <dbReference type="EMBL" id="KAH8101310.1"/>
    </source>
</evidence>
<feature type="domain" description="MYND-type" evidence="5">
    <location>
        <begin position="502"/>
        <end position="543"/>
    </location>
</feature>
<proteinExistence type="predicted"/>
<sequence>MAPHPRTPRAPPTTRFAQRRRTGHIDLASIDWKQVVAHESHNVANWLSFLSSNTPSRRVAYTLIITLVEDLLFLKNTASWPVYMRTGLPCVVLDIICSGNVFLHSGESFDQTKAYMETTFSLLGRCIMNLLDSGHDPLAMECGREVLVRAEEFYQVVWDNRNRISTIPPESQDMNYNNTSNFRSIAPLSGCVISMVTLYTLHHQRPPPLSMCAGKFLLYCWTYSPKFGTCSFALEHLYIIFSSDDANVSAFTADMLLSHRRFGEHLAVRLSDILRSQAVLNLAAYRVFSLMKTLLSSRLGIAPLADIIARNADHELVTSLLLGCQRQLCSSDGSISRHIVVLTSQILALLLSAGGESHAVKRQILQFAWLYNLTAILCHATVFSIEDSSMEMLHHTLELVRGMGSLISRPGSPVADWKEYLESPMYNNTARIWHEFMLKLRSLPAEGPVQVKMKAHALQVWRLHGLACGMKEDVDIFNSRGPSEPNVDTRYWKIPKRCSWNACPCSVTVAFHSVRVCRGCFRVLYCGKMCQEKDWEAGHKLLCKPSP</sequence>
<reference evidence="6" key="1">
    <citation type="journal article" date="2021" name="New Phytol.">
        <title>Evolutionary innovations through gain and loss of genes in the ectomycorrhizal Boletales.</title>
        <authorList>
            <person name="Wu G."/>
            <person name="Miyauchi S."/>
            <person name="Morin E."/>
            <person name="Kuo A."/>
            <person name="Drula E."/>
            <person name="Varga T."/>
            <person name="Kohler A."/>
            <person name="Feng B."/>
            <person name="Cao Y."/>
            <person name="Lipzen A."/>
            <person name="Daum C."/>
            <person name="Hundley H."/>
            <person name="Pangilinan J."/>
            <person name="Johnson J."/>
            <person name="Barry K."/>
            <person name="LaButti K."/>
            <person name="Ng V."/>
            <person name="Ahrendt S."/>
            <person name="Min B."/>
            <person name="Choi I.G."/>
            <person name="Park H."/>
            <person name="Plett J.M."/>
            <person name="Magnuson J."/>
            <person name="Spatafora J.W."/>
            <person name="Nagy L.G."/>
            <person name="Henrissat B."/>
            <person name="Grigoriev I.V."/>
            <person name="Yang Z.L."/>
            <person name="Xu J."/>
            <person name="Martin F.M."/>
        </authorList>
    </citation>
    <scope>NUCLEOTIDE SEQUENCE</scope>
    <source>
        <strain evidence="6">KKN 215</strain>
    </source>
</reference>
<dbReference type="Proteomes" id="UP000813824">
    <property type="component" value="Unassembled WGS sequence"/>
</dbReference>
<keyword evidence="2 4" id="KW-0863">Zinc-finger</keyword>
<comment type="caution">
    <text evidence="6">The sequence shown here is derived from an EMBL/GenBank/DDBJ whole genome shotgun (WGS) entry which is preliminary data.</text>
</comment>
<dbReference type="GO" id="GO:0008270">
    <property type="term" value="F:zinc ion binding"/>
    <property type="evidence" value="ECO:0007669"/>
    <property type="project" value="UniProtKB-KW"/>
</dbReference>
<dbReference type="Gene3D" id="6.10.140.2220">
    <property type="match status" value="1"/>
</dbReference>
<protein>
    <recommendedName>
        <fullName evidence="5">MYND-type domain-containing protein</fullName>
    </recommendedName>
</protein>
<evidence type="ECO:0000313" key="7">
    <source>
        <dbReference type="Proteomes" id="UP000813824"/>
    </source>
</evidence>
<evidence type="ECO:0000256" key="1">
    <source>
        <dbReference type="ARBA" id="ARBA00022723"/>
    </source>
</evidence>
<organism evidence="6 7">
    <name type="scientific">Cristinia sonorae</name>
    <dbReference type="NCBI Taxonomy" id="1940300"/>
    <lineage>
        <taxon>Eukaryota</taxon>
        <taxon>Fungi</taxon>
        <taxon>Dikarya</taxon>
        <taxon>Basidiomycota</taxon>
        <taxon>Agaricomycotina</taxon>
        <taxon>Agaricomycetes</taxon>
        <taxon>Agaricomycetidae</taxon>
        <taxon>Agaricales</taxon>
        <taxon>Pleurotineae</taxon>
        <taxon>Stephanosporaceae</taxon>
        <taxon>Cristinia</taxon>
    </lineage>
</organism>
<evidence type="ECO:0000256" key="2">
    <source>
        <dbReference type="ARBA" id="ARBA00022771"/>
    </source>
</evidence>
<evidence type="ECO:0000259" key="5">
    <source>
        <dbReference type="PROSITE" id="PS50865"/>
    </source>
</evidence>
<dbReference type="SUPFAM" id="SSF144232">
    <property type="entry name" value="HIT/MYND zinc finger-like"/>
    <property type="match status" value="1"/>
</dbReference>
<dbReference type="Pfam" id="PF01753">
    <property type="entry name" value="zf-MYND"/>
    <property type="match status" value="1"/>
</dbReference>
<keyword evidence="1" id="KW-0479">Metal-binding</keyword>
<dbReference type="InterPro" id="IPR002893">
    <property type="entry name" value="Znf_MYND"/>
</dbReference>
<keyword evidence="7" id="KW-1185">Reference proteome</keyword>
<dbReference type="EMBL" id="JAEVFJ010000013">
    <property type="protein sequence ID" value="KAH8101310.1"/>
    <property type="molecule type" value="Genomic_DNA"/>
</dbReference>